<keyword evidence="4" id="KW-1003">Cell membrane</keyword>
<feature type="domain" description="ABC transmembrane type-1" evidence="9">
    <location>
        <begin position="233"/>
        <end position="427"/>
    </location>
</feature>
<proteinExistence type="inferred from homology"/>
<feature type="transmembrane region" description="Helical" evidence="8">
    <location>
        <begin position="404"/>
        <end position="423"/>
    </location>
</feature>
<dbReference type="Proteomes" id="UP000244904">
    <property type="component" value="Unassembled WGS sequence"/>
</dbReference>
<dbReference type="CDD" id="cd06261">
    <property type="entry name" value="TM_PBP2"/>
    <property type="match status" value="1"/>
</dbReference>
<accession>A0A2R8AP20</accession>
<feature type="transmembrane region" description="Helical" evidence="8">
    <location>
        <begin position="41"/>
        <end position="66"/>
    </location>
</feature>
<dbReference type="GO" id="GO:0043190">
    <property type="term" value="C:ATP-binding cassette (ABC) transporter complex"/>
    <property type="evidence" value="ECO:0007669"/>
    <property type="project" value="InterPro"/>
</dbReference>
<keyword evidence="11" id="KW-1185">Reference proteome</keyword>
<name>A0A2R8AP20_9RHOB</name>
<dbReference type="Pfam" id="PF00528">
    <property type="entry name" value="BPD_transp_1"/>
    <property type="match status" value="1"/>
</dbReference>
<evidence type="ECO:0000256" key="2">
    <source>
        <dbReference type="ARBA" id="ARBA00010072"/>
    </source>
</evidence>
<evidence type="ECO:0000256" key="7">
    <source>
        <dbReference type="ARBA" id="ARBA00023136"/>
    </source>
</evidence>
<feature type="transmembrane region" description="Helical" evidence="8">
    <location>
        <begin position="304"/>
        <end position="324"/>
    </location>
</feature>
<organism evidence="10 11">
    <name type="scientific">Pseudoprimorskyibacter insulae</name>
    <dbReference type="NCBI Taxonomy" id="1695997"/>
    <lineage>
        <taxon>Bacteria</taxon>
        <taxon>Pseudomonadati</taxon>
        <taxon>Pseudomonadota</taxon>
        <taxon>Alphaproteobacteria</taxon>
        <taxon>Rhodobacterales</taxon>
        <taxon>Paracoccaceae</taxon>
        <taxon>Pseudoprimorskyibacter</taxon>
    </lineage>
</organism>
<evidence type="ECO:0000256" key="4">
    <source>
        <dbReference type="ARBA" id="ARBA00022475"/>
    </source>
</evidence>
<dbReference type="InterPro" id="IPR010065">
    <property type="entry name" value="AA_ABC_transptr_permease_3TM"/>
</dbReference>
<evidence type="ECO:0000313" key="11">
    <source>
        <dbReference type="Proteomes" id="UP000244904"/>
    </source>
</evidence>
<dbReference type="RefSeq" id="WP_108884483.1">
    <property type="nucleotide sequence ID" value="NZ_OMOJ01000001.1"/>
</dbReference>
<dbReference type="EMBL" id="OMOJ01000001">
    <property type="protein sequence ID" value="SPF77791.1"/>
    <property type="molecule type" value="Genomic_DNA"/>
</dbReference>
<keyword evidence="7 8" id="KW-0472">Membrane</keyword>
<feature type="transmembrane region" description="Helical" evidence="8">
    <location>
        <begin position="361"/>
        <end position="384"/>
    </location>
</feature>
<dbReference type="Gene3D" id="1.10.3720.10">
    <property type="entry name" value="MetI-like"/>
    <property type="match status" value="1"/>
</dbReference>
<dbReference type="NCBIfam" id="TIGR01726">
    <property type="entry name" value="HEQRo_perm_3TM"/>
    <property type="match status" value="1"/>
</dbReference>
<keyword evidence="3 8" id="KW-0813">Transport</keyword>
<evidence type="ECO:0000256" key="5">
    <source>
        <dbReference type="ARBA" id="ARBA00022692"/>
    </source>
</evidence>
<dbReference type="AlphaFoldDB" id="A0A2R8AP20"/>
<evidence type="ECO:0000313" key="10">
    <source>
        <dbReference type="EMBL" id="SPF77791.1"/>
    </source>
</evidence>
<feature type="transmembrane region" description="Helical" evidence="8">
    <location>
        <begin position="263"/>
        <end position="292"/>
    </location>
</feature>
<evidence type="ECO:0000256" key="1">
    <source>
        <dbReference type="ARBA" id="ARBA00004429"/>
    </source>
</evidence>
<feature type="transmembrane region" description="Helical" evidence="8">
    <location>
        <begin position="115"/>
        <end position="135"/>
    </location>
</feature>
<dbReference type="PROSITE" id="PS50928">
    <property type="entry name" value="ABC_TM1"/>
    <property type="match status" value="1"/>
</dbReference>
<dbReference type="GO" id="GO:0022857">
    <property type="term" value="F:transmembrane transporter activity"/>
    <property type="evidence" value="ECO:0007669"/>
    <property type="project" value="InterPro"/>
</dbReference>
<evidence type="ECO:0000256" key="8">
    <source>
        <dbReference type="RuleBase" id="RU363032"/>
    </source>
</evidence>
<feature type="transmembrane region" description="Helical" evidence="8">
    <location>
        <begin position="230"/>
        <end position="256"/>
    </location>
</feature>
<evidence type="ECO:0000259" key="9">
    <source>
        <dbReference type="PROSITE" id="PS50928"/>
    </source>
</evidence>
<dbReference type="InterPro" id="IPR035906">
    <property type="entry name" value="MetI-like_sf"/>
</dbReference>
<keyword evidence="6 8" id="KW-1133">Transmembrane helix</keyword>
<dbReference type="PANTHER" id="PTHR30614">
    <property type="entry name" value="MEMBRANE COMPONENT OF AMINO ACID ABC TRANSPORTER"/>
    <property type="match status" value="1"/>
</dbReference>
<feature type="transmembrane region" description="Helical" evidence="8">
    <location>
        <begin position="142"/>
        <end position="158"/>
    </location>
</feature>
<sequence>MSDTNAQSVRYVRDTILPQQPPPASAVGFIGWARANLFSSWFNSVLTVISLAFIFYVLSGVIPWVFQSVWNANSLSECREVMVATWGDTHGHACWGVIKERWLQLLFGFYPPELYWRPIVALGLLLVALAPVLYAEKVPSKLLIVTALYPFVMPWLLWGGTIWAPLMVMAGFGLGYMAYTILSTKIGSLGAIIAGVLVPIVWWLFLSGAVASALASVLPLALQSVESRQFGGFMLSTLIGVVAIGCSLPIGIFLALGRRSDLLILRALCVGFIEFIRGVPLITLLFVASTLLNIFMPPGTNFDIILRVIIMVTLFAAAYMAEVIRGGLAALPKGQYEGADSLGLNYWQSQRLIIMPQALKISIPGIVSTFIGVFKDTTLVSIIGLLDPLGLSNAIRADAAWNGIYWELFAYIAVLFFIVCFGMSRYSMSLEKRLRTDHR</sequence>
<dbReference type="GO" id="GO:0006865">
    <property type="term" value="P:amino acid transport"/>
    <property type="evidence" value="ECO:0007669"/>
    <property type="project" value="TreeGrafter"/>
</dbReference>
<comment type="similarity">
    <text evidence="2">Belongs to the binding-protein-dependent transport system permease family. HisMQ subfamily.</text>
</comment>
<dbReference type="OrthoDB" id="9771188at2"/>
<dbReference type="PANTHER" id="PTHR30614:SF41">
    <property type="entry name" value="INNER MEMBRANE AMINO-ACID ABC TRANSPORTER PERMEASE PROTEIN YHDY"/>
    <property type="match status" value="1"/>
</dbReference>
<gene>
    <name evidence="10" type="primary">yhdY</name>
    <name evidence="10" type="ORF">PRI8871_00377</name>
</gene>
<reference evidence="11" key="1">
    <citation type="submission" date="2018-03" db="EMBL/GenBank/DDBJ databases">
        <authorList>
            <person name="Rodrigo-Torres L."/>
            <person name="Arahal R. D."/>
            <person name="Lucena T."/>
        </authorList>
    </citation>
    <scope>NUCLEOTIDE SEQUENCE [LARGE SCALE GENOMIC DNA]</scope>
    <source>
        <strain evidence="11">CECT 8871</strain>
    </source>
</reference>
<dbReference type="InterPro" id="IPR043429">
    <property type="entry name" value="ArtM/GltK/GlnP/TcyL/YhdX-like"/>
</dbReference>
<dbReference type="InterPro" id="IPR000515">
    <property type="entry name" value="MetI-like"/>
</dbReference>
<comment type="subcellular location">
    <subcellularLocation>
        <location evidence="1">Cell inner membrane</location>
        <topology evidence="1">Multi-pass membrane protein</topology>
    </subcellularLocation>
    <subcellularLocation>
        <location evidence="8">Cell membrane</location>
        <topology evidence="8">Multi-pass membrane protein</topology>
    </subcellularLocation>
</comment>
<evidence type="ECO:0000256" key="3">
    <source>
        <dbReference type="ARBA" id="ARBA00022448"/>
    </source>
</evidence>
<feature type="transmembrane region" description="Helical" evidence="8">
    <location>
        <begin position="189"/>
        <end position="218"/>
    </location>
</feature>
<dbReference type="SUPFAM" id="SSF161098">
    <property type="entry name" value="MetI-like"/>
    <property type="match status" value="1"/>
</dbReference>
<protein>
    <submittedName>
        <fullName evidence="10">Inner membrane amino-acid ABC transporter permease protein YhdY</fullName>
    </submittedName>
</protein>
<evidence type="ECO:0000256" key="6">
    <source>
        <dbReference type="ARBA" id="ARBA00022989"/>
    </source>
</evidence>
<keyword evidence="5 8" id="KW-0812">Transmembrane</keyword>